<organism evidence="3 4">
    <name type="scientific">Tanacetum coccineum</name>
    <dbReference type="NCBI Taxonomy" id="301880"/>
    <lineage>
        <taxon>Eukaryota</taxon>
        <taxon>Viridiplantae</taxon>
        <taxon>Streptophyta</taxon>
        <taxon>Embryophyta</taxon>
        <taxon>Tracheophyta</taxon>
        <taxon>Spermatophyta</taxon>
        <taxon>Magnoliopsida</taxon>
        <taxon>eudicotyledons</taxon>
        <taxon>Gunneridae</taxon>
        <taxon>Pentapetalae</taxon>
        <taxon>asterids</taxon>
        <taxon>campanulids</taxon>
        <taxon>Asterales</taxon>
        <taxon>Asteraceae</taxon>
        <taxon>Asteroideae</taxon>
        <taxon>Anthemideae</taxon>
        <taxon>Anthemidinae</taxon>
        <taxon>Tanacetum</taxon>
    </lineage>
</organism>
<sequence>MASSSCVTQITINFHYGGVFEANPVLYNFGMLKKLKNVDLISMDYSQVVSYLETQSRSICKGLYFLVPGTDLEGGLRSLKNDDGVRNCRQYALRNNGEIDIYMVHSEFSEHIGADSDVSESEEDDYDVYSVESSDNDDTASLDHLSDGEDEVIDVRTQKTTPKTKKKPTKMFDDKFLARLFNGIEREKYIEKEVGPDDEFNVEDHDKLGDHWPIHNPNTKWKFMRPVLACFREHIEAAIRSNALLQSISNRLDNIYETLERIFTGVLYRNYFGIAAMASITAKLTGRVCDAVENGISECFNSLIVDARKKPIINMLEDIRIYIMERDQKRMRDKACTVGIHCPRIVSSGRPHLDKADKSSVPIQTEDGGNAGTQAANGGVGRTKYMIRRGGSSTGKGCSSS</sequence>
<feature type="compositionally biased region" description="Acidic residues" evidence="1">
    <location>
        <begin position="117"/>
        <end position="127"/>
    </location>
</feature>
<accession>A0ABQ5HDV9</accession>
<dbReference type="InterPro" id="IPR058594">
    <property type="entry name" value="PB1-like_dom_pln"/>
</dbReference>
<keyword evidence="4" id="KW-1185">Reference proteome</keyword>
<proteinExistence type="predicted"/>
<dbReference type="EMBL" id="BQNB010019447">
    <property type="protein sequence ID" value="GJT85402.1"/>
    <property type="molecule type" value="Genomic_DNA"/>
</dbReference>
<dbReference type="Proteomes" id="UP001151760">
    <property type="component" value="Unassembled WGS sequence"/>
</dbReference>
<reference evidence="3" key="1">
    <citation type="journal article" date="2022" name="Int. J. Mol. Sci.">
        <title>Draft Genome of Tanacetum Coccineum: Genomic Comparison of Closely Related Tanacetum-Family Plants.</title>
        <authorList>
            <person name="Yamashiro T."/>
            <person name="Shiraishi A."/>
            <person name="Nakayama K."/>
            <person name="Satake H."/>
        </authorList>
    </citation>
    <scope>NUCLEOTIDE SEQUENCE</scope>
</reference>
<dbReference type="Pfam" id="PF26130">
    <property type="entry name" value="PB1-like"/>
    <property type="match status" value="1"/>
</dbReference>
<evidence type="ECO:0000259" key="2">
    <source>
        <dbReference type="Pfam" id="PF26130"/>
    </source>
</evidence>
<feature type="region of interest" description="Disordered" evidence="1">
    <location>
        <begin position="349"/>
        <end position="401"/>
    </location>
</feature>
<evidence type="ECO:0000313" key="4">
    <source>
        <dbReference type="Proteomes" id="UP001151760"/>
    </source>
</evidence>
<reference evidence="3" key="2">
    <citation type="submission" date="2022-01" db="EMBL/GenBank/DDBJ databases">
        <authorList>
            <person name="Yamashiro T."/>
            <person name="Shiraishi A."/>
            <person name="Satake H."/>
            <person name="Nakayama K."/>
        </authorList>
    </citation>
    <scope>NUCLEOTIDE SEQUENCE</scope>
</reference>
<evidence type="ECO:0000313" key="3">
    <source>
        <dbReference type="EMBL" id="GJT85402.1"/>
    </source>
</evidence>
<gene>
    <name evidence="3" type="ORF">Tco_1067119</name>
</gene>
<comment type="caution">
    <text evidence="3">The sequence shown here is derived from an EMBL/GenBank/DDBJ whole genome shotgun (WGS) entry which is preliminary data.</text>
</comment>
<name>A0ABQ5HDV9_9ASTR</name>
<feature type="domain" description="PB1-like" evidence="2">
    <location>
        <begin position="8"/>
        <end position="105"/>
    </location>
</feature>
<feature type="region of interest" description="Disordered" evidence="1">
    <location>
        <begin position="113"/>
        <end position="168"/>
    </location>
</feature>
<evidence type="ECO:0000256" key="1">
    <source>
        <dbReference type="SAM" id="MobiDB-lite"/>
    </source>
</evidence>
<protein>
    <recommendedName>
        <fullName evidence="2">PB1-like domain-containing protein</fullName>
    </recommendedName>
</protein>